<feature type="domain" description="TLC" evidence="9">
    <location>
        <begin position="99"/>
        <end position="298"/>
    </location>
</feature>
<dbReference type="PANTHER" id="PTHR12560:SF0">
    <property type="entry name" value="LD18904P"/>
    <property type="match status" value="1"/>
</dbReference>
<evidence type="ECO:0000256" key="6">
    <source>
        <dbReference type="ARBA" id="ARBA00023136"/>
    </source>
</evidence>
<dbReference type="Proteomes" id="UP001153636">
    <property type="component" value="Chromosome 11"/>
</dbReference>
<feature type="transmembrane region" description="Helical" evidence="8">
    <location>
        <begin position="266"/>
        <end position="284"/>
    </location>
</feature>
<feature type="compositionally biased region" description="Polar residues" evidence="7">
    <location>
        <begin position="63"/>
        <end position="75"/>
    </location>
</feature>
<organism evidence="10 11">
    <name type="scientific">Psylliodes chrysocephalus</name>
    <dbReference type="NCBI Taxonomy" id="3402493"/>
    <lineage>
        <taxon>Eukaryota</taxon>
        <taxon>Metazoa</taxon>
        <taxon>Ecdysozoa</taxon>
        <taxon>Arthropoda</taxon>
        <taxon>Hexapoda</taxon>
        <taxon>Insecta</taxon>
        <taxon>Pterygota</taxon>
        <taxon>Neoptera</taxon>
        <taxon>Endopterygota</taxon>
        <taxon>Coleoptera</taxon>
        <taxon>Polyphaga</taxon>
        <taxon>Cucujiformia</taxon>
        <taxon>Chrysomeloidea</taxon>
        <taxon>Chrysomelidae</taxon>
        <taxon>Galerucinae</taxon>
        <taxon>Alticini</taxon>
        <taxon>Psylliodes</taxon>
    </lineage>
</organism>
<evidence type="ECO:0000313" key="11">
    <source>
        <dbReference type="Proteomes" id="UP001153636"/>
    </source>
</evidence>
<keyword evidence="6 8" id="KW-0472">Membrane</keyword>
<evidence type="ECO:0000256" key="2">
    <source>
        <dbReference type="ARBA" id="ARBA00004760"/>
    </source>
</evidence>
<comment type="subcellular location">
    <subcellularLocation>
        <location evidence="1">Membrane</location>
        <topology evidence="1">Multi-pass membrane protein</topology>
    </subcellularLocation>
</comment>
<evidence type="ECO:0000313" key="10">
    <source>
        <dbReference type="EMBL" id="CAH1101482.1"/>
    </source>
</evidence>
<keyword evidence="11" id="KW-1185">Reference proteome</keyword>
<feature type="transmembrane region" description="Helical" evidence="8">
    <location>
        <begin position="29"/>
        <end position="47"/>
    </location>
</feature>
<proteinExistence type="predicted"/>
<accession>A0A9P0G9E5</accession>
<dbReference type="GO" id="GO:0050291">
    <property type="term" value="F:sphingosine N-acyltransferase activity"/>
    <property type="evidence" value="ECO:0007669"/>
    <property type="project" value="InterPro"/>
</dbReference>
<sequence>MISQYWNQYLLYLLYPFVFPLWKYVLNDIAGFCIAVMGLLHICRFSVEYLFKPDQKPPKENNAPITPESTDSEDVSLQTPKSEEVHAACKQKGLPDIVVAFYDSFWRSWYYTISLTYSSQVLWRKPWMWNIEKSWTDFELQAVTLDIWAYYMVTFSFYLYLFINRFIFRKRKYYWEIFNYALNVAFISLSWYLNFIRIGSLILFFHDLSDALLDLIKVLHYTNHNFVSVSLFGLFLTLWISIKLGYYPFKIIRHILLDDIKPLDGFVYYLFNSILIAFLILHFYRTYLIVKFTQNSMMKYVNGKDVRDLIKGGFVEEI</sequence>
<feature type="transmembrane region" description="Helical" evidence="8">
    <location>
        <begin position="6"/>
        <end position="22"/>
    </location>
</feature>
<evidence type="ECO:0000256" key="1">
    <source>
        <dbReference type="ARBA" id="ARBA00004141"/>
    </source>
</evidence>
<dbReference type="InterPro" id="IPR016439">
    <property type="entry name" value="Lag1/Lac1-like"/>
</dbReference>
<evidence type="ECO:0000256" key="8">
    <source>
        <dbReference type="SAM" id="Phobius"/>
    </source>
</evidence>
<dbReference type="PANTHER" id="PTHR12560">
    <property type="entry name" value="LONGEVITY ASSURANCE FACTOR 1 LAG1"/>
    <property type="match status" value="1"/>
</dbReference>
<evidence type="ECO:0000256" key="4">
    <source>
        <dbReference type="ARBA" id="ARBA00022692"/>
    </source>
</evidence>
<dbReference type="AlphaFoldDB" id="A0A9P0G9E5"/>
<feature type="transmembrane region" description="Helical" evidence="8">
    <location>
        <begin position="226"/>
        <end position="246"/>
    </location>
</feature>
<feature type="region of interest" description="Disordered" evidence="7">
    <location>
        <begin position="55"/>
        <end position="75"/>
    </location>
</feature>
<comment type="pathway">
    <text evidence="2">Lipid metabolism; sphingolipid metabolism.</text>
</comment>
<dbReference type="GO" id="GO:0046513">
    <property type="term" value="P:ceramide biosynthetic process"/>
    <property type="evidence" value="ECO:0007669"/>
    <property type="project" value="InterPro"/>
</dbReference>
<feature type="transmembrane region" description="Helical" evidence="8">
    <location>
        <begin position="148"/>
        <end position="168"/>
    </location>
</feature>
<gene>
    <name evidence="10" type="ORF">PSYICH_LOCUS2806</name>
</gene>
<dbReference type="GO" id="GO:0016020">
    <property type="term" value="C:membrane"/>
    <property type="evidence" value="ECO:0007669"/>
    <property type="project" value="UniProtKB-SubCell"/>
</dbReference>
<evidence type="ECO:0000256" key="5">
    <source>
        <dbReference type="ARBA" id="ARBA00022989"/>
    </source>
</evidence>
<evidence type="ECO:0000256" key="3">
    <source>
        <dbReference type="ARBA" id="ARBA00004991"/>
    </source>
</evidence>
<reference evidence="10" key="1">
    <citation type="submission" date="2022-01" db="EMBL/GenBank/DDBJ databases">
        <authorList>
            <person name="King R."/>
        </authorList>
    </citation>
    <scope>NUCLEOTIDE SEQUENCE</scope>
</reference>
<dbReference type="Pfam" id="PF03798">
    <property type="entry name" value="TRAM_LAG1_CLN8"/>
    <property type="match status" value="1"/>
</dbReference>
<dbReference type="SMART" id="SM00724">
    <property type="entry name" value="TLC"/>
    <property type="match status" value="1"/>
</dbReference>
<protein>
    <recommendedName>
        <fullName evidence="9">TLC domain-containing protein</fullName>
    </recommendedName>
</protein>
<feature type="transmembrane region" description="Helical" evidence="8">
    <location>
        <begin position="180"/>
        <end position="206"/>
    </location>
</feature>
<dbReference type="OrthoDB" id="537032at2759"/>
<evidence type="ECO:0000256" key="7">
    <source>
        <dbReference type="SAM" id="MobiDB-lite"/>
    </source>
</evidence>
<evidence type="ECO:0000259" key="9">
    <source>
        <dbReference type="SMART" id="SM00724"/>
    </source>
</evidence>
<name>A0A9P0G9E5_9CUCU</name>
<comment type="pathway">
    <text evidence="3">Sphingolipid metabolism.</text>
</comment>
<keyword evidence="4 8" id="KW-0812">Transmembrane</keyword>
<dbReference type="EMBL" id="OV651823">
    <property type="protein sequence ID" value="CAH1101482.1"/>
    <property type="molecule type" value="Genomic_DNA"/>
</dbReference>
<dbReference type="InterPro" id="IPR006634">
    <property type="entry name" value="TLC-dom"/>
</dbReference>
<keyword evidence="5 8" id="KW-1133">Transmembrane helix</keyword>